<protein>
    <submittedName>
        <fullName evidence="1">Uncharacterized protein</fullName>
    </submittedName>
</protein>
<name>A0A150G288_GONPE</name>
<proteinExistence type="predicted"/>
<comment type="caution">
    <text evidence="1">The sequence shown here is derived from an EMBL/GenBank/DDBJ whole genome shotgun (WGS) entry which is preliminary data.</text>
</comment>
<keyword evidence="2" id="KW-1185">Reference proteome</keyword>
<evidence type="ECO:0000313" key="2">
    <source>
        <dbReference type="Proteomes" id="UP000075714"/>
    </source>
</evidence>
<dbReference type="AlphaFoldDB" id="A0A150G288"/>
<accession>A0A150G288</accession>
<dbReference type="Proteomes" id="UP000075714">
    <property type="component" value="Unassembled WGS sequence"/>
</dbReference>
<gene>
    <name evidence="1" type="ORF">GPECTOR_76g797</name>
</gene>
<reference evidence="2" key="1">
    <citation type="journal article" date="2016" name="Nat. Commun.">
        <title>The Gonium pectorale genome demonstrates co-option of cell cycle regulation during the evolution of multicellularity.</title>
        <authorList>
            <person name="Hanschen E.R."/>
            <person name="Marriage T.N."/>
            <person name="Ferris P.J."/>
            <person name="Hamaji T."/>
            <person name="Toyoda A."/>
            <person name="Fujiyama A."/>
            <person name="Neme R."/>
            <person name="Noguchi H."/>
            <person name="Minakuchi Y."/>
            <person name="Suzuki M."/>
            <person name="Kawai-Toyooka H."/>
            <person name="Smith D.R."/>
            <person name="Sparks H."/>
            <person name="Anderson J."/>
            <person name="Bakaric R."/>
            <person name="Luria V."/>
            <person name="Karger A."/>
            <person name="Kirschner M.W."/>
            <person name="Durand P.M."/>
            <person name="Michod R.E."/>
            <person name="Nozaki H."/>
            <person name="Olson B.J."/>
        </authorList>
    </citation>
    <scope>NUCLEOTIDE SEQUENCE [LARGE SCALE GENOMIC DNA]</scope>
    <source>
        <strain evidence="2">NIES-2863</strain>
    </source>
</reference>
<dbReference type="EMBL" id="LSYV01000077">
    <property type="protein sequence ID" value="KXZ43976.1"/>
    <property type="molecule type" value="Genomic_DNA"/>
</dbReference>
<dbReference type="OrthoDB" id="193920at2759"/>
<sequence length="120" mass="13118">MALRQSGDDLISALQKGEATLEQIARKLEEEADRRFCKPGTGLVDAAQRQLAANHSHLKQLCEAAGAQPPDDEAFRSLQESVAEWNSKLNRGMQAATAGQQQYTRHDLNAALARIAMTTD</sequence>
<organism evidence="1 2">
    <name type="scientific">Gonium pectorale</name>
    <name type="common">Green alga</name>
    <dbReference type="NCBI Taxonomy" id="33097"/>
    <lineage>
        <taxon>Eukaryota</taxon>
        <taxon>Viridiplantae</taxon>
        <taxon>Chlorophyta</taxon>
        <taxon>core chlorophytes</taxon>
        <taxon>Chlorophyceae</taxon>
        <taxon>CS clade</taxon>
        <taxon>Chlamydomonadales</taxon>
        <taxon>Volvocaceae</taxon>
        <taxon>Gonium</taxon>
    </lineage>
</organism>
<evidence type="ECO:0000313" key="1">
    <source>
        <dbReference type="EMBL" id="KXZ43976.1"/>
    </source>
</evidence>